<feature type="transmembrane region" description="Helical" evidence="6">
    <location>
        <begin position="86"/>
        <end position="105"/>
    </location>
</feature>
<comment type="similarity">
    <text evidence="2">Belongs to the ABC-3 integral membrane protein family.</text>
</comment>
<feature type="transmembrane region" description="Helical" evidence="6">
    <location>
        <begin position="126"/>
        <end position="148"/>
    </location>
</feature>
<reference evidence="7" key="1">
    <citation type="journal article" date="2020" name="mSystems">
        <title>Genome- and Community-Level Interaction Insights into Carbon Utilization and Element Cycling Functions of Hydrothermarchaeota in Hydrothermal Sediment.</title>
        <authorList>
            <person name="Zhou Z."/>
            <person name="Liu Y."/>
            <person name="Xu W."/>
            <person name="Pan J."/>
            <person name="Luo Z.H."/>
            <person name="Li M."/>
        </authorList>
    </citation>
    <scope>NUCLEOTIDE SEQUENCE [LARGE SCALE GENOMIC DNA]</scope>
    <source>
        <strain evidence="7">SpSt-1125</strain>
    </source>
</reference>
<keyword evidence="4 6" id="KW-1133">Transmembrane helix</keyword>
<name>A0A7J3X8H0_THEPE</name>
<feature type="transmembrane region" description="Helical" evidence="6">
    <location>
        <begin position="178"/>
        <end position="204"/>
    </location>
</feature>
<dbReference type="AlphaFoldDB" id="A0A7J3X8H0"/>
<dbReference type="InterPro" id="IPR037294">
    <property type="entry name" value="ABC_BtuC-like"/>
</dbReference>
<organism evidence="7">
    <name type="scientific">Thermofilum pendens</name>
    <dbReference type="NCBI Taxonomy" id="2269"/>
    <lineage>
        <taxon>Archaea</taxon>
        <taxon>Thermoproteota</taxon>
        <taxon>Thermoprotei</taxon>
        <taxon>Thermofilales</taxon>
        <taxon>Thermofilaceae</taxon>
        <taxon>Thermofilum</taxon>
    </lineage>
</organism>
<comment type="subcellular location">
    <subcellularLocation>
        <location evidence="1">Membrane</location>
        <topology evidence="1">Multi-pass membrane protein</topology>
    </subcellularLocation>
</comment>
<dbReference type="GO" id="GO:0043190">
    <property type="term" value="C:ATP-binding cassette (ABC) transporter complex"/>
    <property type="evidence" value="ECO:0007669"/>
    <property type="project" value="InterPro"/>
</dbReference>
<dbReference type="Gene3D" id="1.10.3470.10">
    <property type="entry name" value="ABC transporter involved in vitamin B12 uptake, BtuC"/>
    <property type="match status" value="1"/>
</dbReference>
<keyword evidence="3 6" id="KW-0812">Transmembrane</keyword>
<dbReference type="InterPro" id="IPR001626">
    <property type="entry name" value="ABC_TroCD"/>
</dbReference>
<dbReference type="SUPFAM" id="SSF81345">
    <property type="entry name" value="ABC transporter involved in vitamin B12 uptake, BtuC"/>
    <property type="match status" value="1"/>
</dbReference>
<evidence type="ECO:0000256" key="5">
    <source>
        <dbReference type="ARBA" id="ARBA00023136"/>
    </source>
</evidence>
<proteinExistence type="inferred from homology"/>
<dbReference type="Pfam" id="PF00950">
    <property type="entry name" value="ABC-3"/>
    <property type="match status" value="1"/>
</dbReference>
<feature type="transmembrane region" description="Helical" evidence="6">
    <location>
        <begin position="216"/>
        <end position="237"/>
    </location>
</feature>
<accession>A0A7J3X8H0</accession>
<feature type="transmembrane region" description="Helical" evidence="6">
    <location>
        <begin position="35"/>
        <end position="55"/>
    </location>
</feature>
<evidence type="ECO:0000256" key="2">
    <source>
        <dbReference type="ARBA" id="ARBA00008034"/>
    </source>
</evidence>
<dbReference type="EMBL" id="DRZM01000202">
    <property type="protein sequence ID" value="HHP05460.1"/>
    <property type="molecule type" value="Genomic_DNA"/>
</dbReference>
<keyword evidence="5 6" id="KW-0472">Membrane</keyword>
<evidence type="ECO:0000256" key="3">
    <source>
        <dbReference type="ARBA" id="ARBA00022692"/>
    </source>
</evidence>
<evidence type="ECO:0000256" key="6">
    <source>
        <dbReference type="SAM" id="Phobius"/>
    </source>
</evidence>
<evidence type="ECO:0000256" key="4">
    <source>
        <dbReference type="ARBA" id="ARBA00022989"/>
    </source>
</evidence>
<feature type="transmembrane region" description="Helical" evidence="6">
    <location>
        <begin position="62"/>
        <end position="80"/>
    </location>
</feature>
<protein>
    <submittedName>
        <fullName evidence="7">Metal ABC transporter permease</fullName>
    </submittedName>
</protein>
<evidence type="ECO:0000313" key="7">
    <source>
        <dbReference type="EMBL" id="HHP05460.1"/>
    </source>
</evidence>
<gene>
    <name evidence="7" type="ORF">ENM88_06935</name>
</gene>
<comment type="caution">
    <text evidence="7">The sequence shown here is derived from an EMBL/GenBank/DDBJ whole genome shotgun (WGS) entry which is preliminary data.</text>
</comment>
<dbReference type="PANTHER" id="PTHR30477:SF21">
    <property type="entry name" value="ABC-3 PROTEIN"/>
    <property type="match status" value="1"/>
</dbReference>
<evidence type="ECO:0000256" key="1">
    <source>
        <dbReference type="ARBA" id="ARBA00004141"/>
    </source>
</evidence>
<sequence length="260" mass="27789">MDIRWFLVMGGAALALSSMSPIVAARRLGFFASALPHSALLAVSLGYMLSMVLGLDPFTCSLLLSLPVSYTFTLLLHRGVDTEVATSVFVAFTSSSSVAAMYFVLTKFPAETSLWSYILGDPLLVSWSEALAIFLIALLLTALAILVYKVEVMVGLDADFARVSGVRVELRDYLLTTMLMLASVGMLRVVGFVVQHVAILLPAAIGARLARSASQFMLVSIALSLLASLLSVILASVVDMPPSAVYGLLLMTAYILSSLR</sequence>
<dbReference type="GO" id="GO:0055085">
    <property type="term" value="P:transmembrane transport"/>
    <property type="evidence" value="ECO:0007669"/>
    <property type="project" value="InterPro"/>
</dbReference>
<dbReference type="PANTHER" id="PTHR30477">
    <property type="entry name" value="ABC-TRANSPORTER METAL-BINDING PROTEIN"/>
    <property type="match status" value="1"/>
</dbReference>